<dbReference type="Pfam" id="PF04277">
    <property type="entry name" value="OAD_gamma"/>
    <property type="match status" value="1"/>
</dbReference>
<keyword evidence="2" id="KW-1003">Cell membrane</keyword>
<gene>
    <name evidence="7" type="ORF">TBK1r_34370</name>
</gene>
<accession>A0ABX5XR54</accession>
<reference evidence="7 8" key="1">
    <citation type="submission" date="2019-02" db="EMBL/GenBank/DDBJ databases">
        <title>Deep-cultivation of Planctomycetes and their phenomic and genomic characterization uncovers novel biology.</title>
        <authorList>
            <person name="Wiegand S."/>
            <person name="Jogler M."/>
            <person name="Boedeker C."/>
            <person name="Pinto D."/>
            <person name="Vollmers J."/>
            <person name="Rivas-Marin E."/>
            <person name="Kohn T."/>
            <person name="Peeters S.H."/>
            <person name="Heuer A."/>
            <person name="Rast P."/>
            <person name="Oberbeckmann S."/>
            <person name="Bunk B."/>
            <person name="Jeske O."/>
            <person name="Meyerdierks A."/>
            <person name="Storesund J.E."/>
            <person name="Kallscheuer N."/>
            <person name="Luecker S."/>
            <person name="Lage O.M."/>
            <person name="Pohl T."/>
            <person name="Merkel B.J."/>
            <person name="Hornburger P."/>
            <person name="Mueller R.-W."/>
            <person name="Bruemmer F."/>
            <person name="Labrenz M."/>
            <person name="Spormann A.M."/>
            <person name="Op den Camp H."/>
            <person name="Overmann J."/>
            <person name="Amann R."/>
            <person name="Jetten M.S.M."/>
            <person name="Mascher T."/>
            <person name="Medema M.H."/>
            <person name="Devos D.P."/>
            <person name="Kaster A.-K."/>
            <person name="Ovreas L."/>
            <person name="Rohde M."/>
            <person name="Galperin M.Y."/>
            <person name="Jogler C."/>
        </authorList>
    </citation>
    <scope>NUCLEOTIDE SEQUENCE [LARGE SCALE GENOMIC DNA]</scope>
    <source>
        <strain evidence="7 8">TBK1r</strain>
    </source>
</reference>
<dbReference type="RefSeq" id="WP_145212795.1">
    <property type="nucleotide sequence ID" value="NZ_CP036432.1"/>
</dbReference>
<comment type="subcellular location">
    <subcellularLocation>
        <location evidence="1">Cell membrane</location>
    </subcellularLocation>
</comment>
<keyword evidence="4 6" id="KW-1133">Transmembrane helix</keyword>
<evidence type="ECO:0000313" key="8">
    <source>
        <dbReference type="Proteomes" id="UP000318081"/>
    </source>
</evidence>
<organism evidence="7 8">
    <name type="scientific">Stieleria magnilauensis</name>
    <dbReference type="NCBI Taxonomy" id="2527963"/>
    <lineage>
        <taxon>Bacteria</taxon>
        <taxon>Pseudomonadati</taxon>
        <taxon>Planctomycetota</taxon>
        <taxon>Planctomycetia</taxon>
        <taxon>Pirellulales</taxon>
        <taxon>Pirellulaceae</taxon>
        <taxon>Stieleria</taxon>
    </lineage>
</organism>
<dbReference type="EMBL" id="CP036432">
    <property type="protein sequence ID" value="QDV84488.1"/>
    <property type="molecule type" value="Genomic_DNA"/>
</dbReference>
<proteinExistence type="predicted"/>
<sequence>MSLLAQEESKRLIEFSLAPLTEEHGIPMAIMGIVVVFSALVLIVIFITVLPRLVAPFIQPELAPQAASPLAHDDELPEEILVVIAAAVAEALDRPHRIVKIRGLGAGGYAWSLEGRMKHHMSHRIQHRDPK</sequence>
<evidence type="ECO:0000256" key="1">
    <source>
        <dbReference type="ARBA" id="ARBA00004236"/>
    </source>
</evidence>
<evidence type="ECO:0000256" key="5">
    <source>
        <dbReference type="ARBA" id="ARBA00023136"/>
    </source>
</evidence>
<evidence type="ECO:0000256" key="6">
    <source>
        <dbReference type="SAM" id="Phobius"/>
    </source>
</evidence>
<feature type="transmembrane region" description="Helical" evidence="6">
    <location>
        <begin position="26"/>
        <end position="50"/>
    </location>
</feature>
<name>A0ABX5XR54_9BACT</name>
<evidence type="ECO:0000256" key="3">
    <source>
        <dbReference type="ARBA" id="ARBA00022692"/>
    </source>
</evidence>
<evidence type="ECO:0000256" key="2">
    <source>
        <dbReference type="ARBA" id="ARBA00022475"/>
    </source>
</evidence>
<evidence type="ECO:0000313" key="7">
    <source>
        <dbReference type="EMBL" id="QDV84488.1"/>
    </source>
</evidence>
<protein>
    <submittedName>
        <fullName evidence="7">Oxaloacetate decarboxylase, gamma chain</fullName>
    </submittedName>
</protein>
<keyword evidence="5 6" id="KW-0472">Membrane</keyword>
<keyword evidence="8" id="KW-1185">Reference proteome</keyword>
<evidence type="ECO:0000256" key="4">
    <source>
        <dbReference type="ARBA" id="ARBA00022989"/>
    </source>
</evidence>
<keyword evidence="3 6" id="KW-0812">Transmembrane</keyword>
<dbReference type="Proteomes" id="UP000318081">
    <property type="component" value="Chromosome"/>
</dbReference>
<dbReference type="InterPro" id="IPR005899">
    <property type="entry name" value="Na_pump_deCOase"/>
</dbReference>